<dbReference type="Pfam" id="PF08448">
    <property type="entry name" value="PAS_4"/>
    <property type="match status" value="1"/>
</dbReference>
<sequence>MLKVQDHSSAWLLSLCSLLAAIILLIDLLIPLGVAGGVPYIAVILLASRLPKRDYLWGFAILCTALTLLGAFLSPPGGELWQVATNRFLALTAIWISAVLLLQRQRDEVALVHAHDELEGRVQKRTAELTTANHQLQQEIAERQQIEQALQESEARYRSLSDDILDTSRVGVFILDAEFRVVWVNQAIADYFGLPRKTLQGANKRQLIQEQLKDCFEQPEDFAKTVLATYTDNSYIEQFECHLLPNGERQERWLEHWSQPIGSGLYAGGRIEHYYDITERKRVEFELRTRARQQTAVAEVGRRALRGGNLDTLLDETLALLARILDVAYGQVLELLPDRKTFLLRASVGFKRSIQRQATVNVEPDTLAGYTLLSLEPVIVENLSTEHRFRPESLLLEHGLASGVSLIIPGRERPFGILGVYTPQPRNFSHELCFLQTVATLLATGIERQRAEEQTQLQQAELAHIARLGLASELTAGLAHELNQPLTAITTNAHTCLQLLHSGMVNMEKFEEILEEVTRQSERAGEIVHHLRALVRKTEYRKTAVNLNDLVHEVARLANIEARQQGVQLRLELFASLPPVWGDNIQLQQVILNLVCNSIEAMGETSDGKRELTIQTSPVDCGAVEVTVSDTGPGLSPEAMKQLFQPFFTTKPTGMGLGLSLSKSIVEAHGGEIWATPNPSRGATFHFTISTKIGNR</sequence>
<evidence type="ECO:0000259" key="11">
    <source>
        <dbReference type="PROSITE" id="PS50109"/>
    </source>
</evidence>
<evidence type="ECO:0000256" key="4">
    <source>
        <dbReference type="ARBA" id="ARBA00022679"/>
    </source>
</evidence>
<evidence type="ECO:0000313" key="13">
    <source>
        <dbReference type="EMBL" id="ADE16556.1"/>
    </source>
</evidence>
<keyword evidence="6" id="KW-0418">Kinase</keyword>
<dbReference type="eggNOG" id="COG2202">
    <property type="taxonomic scope" value="Bacteria"/>
</dbReference>
<dbReference type="SUPFAM" id="SSF55785">
    <property type="entry name" value="PYP-like sensor domain (PAS domain)"/>
    <property type="match status" value="1"/>
</dbReference>
<keyword evidence="10" id="KW-0472">Membrane</keyword>
<keyword evidence="3" id="KW-0597">Phosphoprotein</keyword>
<dbReference type="PANTHER" id="PTHR43065">
    <property type="entry name" value="SENSOR HISTIDINE KINASE"/>
    <property type="match status" value="1"/>
</dbReference>
<dbReference type="SMART" id="SM00388">
    <property type="entry name" value="HisKA"/>
    <property type="match status" value="1"/>
</dbReference>
<dbReference type="SMART" id="SM00387">
    <property type="entry name" value="HATPase_c"/>
    <property type="match status" value="1"/>
</dbReference>
<keyword evidence="7" id="KW-0067">ATP-binding</keyword>
<comment type="catalytic activity">
    <reaction evidence="1">
        <text>ATP + protein L-histidine = ADP + protein N-phospho-L-histidine.</text>
        <dbReference type="EC" id="2.7.13.3"/>
    </reaction>
</comment>
<feature type="transmembrane region" description="Helical" evidence="10">
    <location>
        <begin position="55"/>
        <end position="74"/>
    </location>
</feature>
<dbReference type="InterPro" id="IPR000014">
    <property type="entry name" value="PAS"/>
</dbReference>
<dbReference type="InterPro" id="IPR036890">
    <property type="entry name" value="HATPase_C_sf"/>
</dbReference>
<dbReference type="Gene3D" id="3.30.450.40">
    <property type="match status" value="1"/>
</dbReference>
<dbReference type="PROSITE" id="PS50109">
    <property type="entry name" value="HIS_KIN"/>
    <property type="match status" value="1"/>
</dbReference>
<dbReference type="InterPro" id="IPR035965">
    <property type="entry name" value="PAS-like_dom_sf"/>
</dbReference>
<dbReference type="InterPro" id="IPR036097">
    <property type="entry name" value="HisK_dim/P_sf"/>
</dbReference>
<name>D5C1K4_NITHN</name>
<keyword evidence="9" id="KW-0175">Coiled coil</keyword>
<dbReference type="Gene3D" id="3.30.565.10">
    <property type="entry name" value="Histidine kinase-like ATPase, C-terminal domain"/>
    <property type="match status" value="1"/>
</dbReference>
<dbReference type="Pfam" id="PF02518">
    <property type="entry name" value="HATPase_c"/>
    <property type="match status" value="1"/>
</dbReference>
<keyword evidence="14" id="KW-1185">Reference proteome</keyword>
<dbReference type="InterPro" id="IPR003594">
    <property type="entry name" value="HATPase_dom"/>
</dbReference>
<dbReference type="CDD" id="cd00082">
    <property type="entry name" value="HisKA"/>
    <property type="match status" value="1"/>
</dbReference>
<dbReference type="Pfam" id="PF00512">
    <property type="entry name" value="HisKA"/>
    <property type="match status" value="1"/>
</dbReference>
<dbReference type="PRINTS" id="PR00344">
    <property type="entry name" value="BCTRLSENSOR"/>
</dbReference>
<keyword evidence="10" id="KW-0812">Transmembrane</keyword>
<dbReference type="PANTHER" id="PTHR43065:SF10">
    <property type="entry name" value="PEROXIDE STRESS-ACTIVATED HISTIDINE KINASE MAK3"/>
    <property type="match status" value="1"/>
</dbReference>
<accession>D5C1K4</accession>
<dbReference type="GO" id="GO:0005524">
    <property type="term" value="F:ATP binding"/>
    <property type="evidence" value="ECO:0007669"/>
    <property type="project" value="UniProtKB-KW"/>
</dbReference>
<evidence type="ECO:0000256" key="8">
    <source>
        <dbReference type="ARBA" id="ARBA00023012"/>
    </source>
</evidence>
<dbReference type="RefSeq" id="WP_013034405.1">
    <property type="nucleotide sequence ID" value="NC_013960.1"/>
</dbReference>
<dbReference type="CDD" id="cd00130">
    <property type="entry name" value="PAS"/>
    <property type="match status" value="1"/>
</dbReference>
<evidence type="ECO:0000313" key="14">
    <source>
        <dbReference type="Proteomes" id="UP000001844"/>
    </source>
</evidence>
<dbReference type="InterPro" id="IPR004358">
    <property type="entry name" value="Sig_transdc_His_kin-like_C"/>
</dbReference>
<dbReference type="NCBIfam" id="TIGR00229">
    <property type="entry name" value="sensory_box"/>
    <property type="match status" value="1"/>
</dbReference>
<dbReference type="SMART" id="SM00091">
    <property type="entry name" value="PAS"/>
    <property type="match status" value="1"/>
</dbReference>
<evidence type="ECO:0000256" key="10">
    <source>
        <dbReference type="SAM" id="Phobius"/>
    </source>
</evidence>
<keyword evidence="5" id="KW-0547">Nucleotide-binding</keyword>
<dbReference type="AlphaFoldDB" id="D5C1K4"/>
<keyword evidence="10" id="KW-1133">Transmembrane helix</keyword>
<dbReference type="Pfam" id="PF13185">
    <property type="entry name" value="GAF_2"/>
    <property type="match status" value="1"/>
</dbReference>
<feature type="domain" description="PAS" evidence="12">
    <location>
        <begin position="153"/>
        <end position="201"/>
    </location>
</feature>
<evidence type="ECO:0000256" key="3">
    <source>
        <dbReference type="ARBA" id="ARBA00022553"/>
    </source>
</evidence>
<dbReference type="SUPFAM" id="SSF55781">
    <property type="entry name" value="GAF domain-like"/>
    <property type="match status" value="1"/>
</dbReference>
<dbReference type="Gene3D" id="3.30.450.20">
    <property type="entry name" value="PAS domain"/>
    <property type="match status" value="1"/>
</dbReference>
<dbReference type="InterPro" id="IPR005467">
    <property type="entry name" value="His_kinase_dom"/>
</dbReference>
<dbReference type="STRING" id="472759.Nhal_3532"/>
<dbReference type="Proteomes" id="UP000001844">
    <property type="component" value="Chromosome"/>
</dbReference>
<dbReference type="SMART" id="SM00065">
    <property type="entry name" value="GAF"/>
    <property type="match status" value="1"/>
</dbReference>
<reference evidence="14" key="1">
    <citation type="submission" date="2010-04" db="EMBL/GenBank/DDBJ databases">
        <title>Complete genome sequence of Nitrosococcus halophilus Nc4, a salt-adapted, aerobic obligate ammonia-oxidizing sulfur purple bacterium.</title>
        <authorList>
            <consortium name="US DOE Joint Genome Institute"/>
            <person name="Campbell M.A."/>
            <person name="Malfatti S.A."/>
            <person name="Chain P.S.G."/>
            <person name="Heidelberg J.F."/>
            <person name="Ward B.B."/>
            <person name="Klotz M.G."/>
        </authorList>
    </citation>
    <scope>NUCLEOTIDE SEQUENCE [LARGE SCALE GENOMIC DNA]</scope>
    <source>
        <strain evidence="14">Nc4</strain>
    </source>
</reference>
<protein>
    <recommendedName>
        <fullName evidence="2">histidine kinase</fullName>
        <ecNumber evidence="2">2.7.13.3</ecNumber>
    </recommendedName>
</protein>
<evidence type="ECO:0000256" key="7">
    <source>
        <dbReference type="ARBA" id="ARBA00022840"/>
    </source>
</evidence>
<dbReference type="SUPFAM" id="SSF55874">
    <property type="entry name" value="ATPase domain of HSP90 chaperone/DNA topoisomerase II/histidine kinase"/>
    <property type="match status" value="1"/>
</dbReference>
<dbReference type="eggNOG" id="COG4191">
    <property type="taxonomic scope" value="Bacteria"/>
</dbReference>
<evidence type="ECO:0000256" key="6">
    <source>
        <dbReference type="ARBA" id="ARBA00022777"/>
    </source>
</evidence>
<dbReference type="eggNOG" id="COG2203">
    <property type="taxonomic scope" value="Bacteria"/>
</dbReference>
<keyword evidence="4" id="KW-0808">Transferase</keyword>
<dbReference type="PROSITE" id="PS50112">
    <property type="entry name" value="PAS"/>
    <property type="match status" value="1"/>
</dbReference>
<dbReference type="InterPro" id="IPR029016">
    <property type="entry name" value="GAF-like_dom_sf"/>
</dbReference>
<gene>
    <name evidence="13" type="ordered locus">Nhal_3532</name>
</gene>
<evidence type="ECO:0000256" key="9">
    <source>
        <dbReference type="SAM" id="Coils"/>
    </source>
</evidence>
<proteinExistence type="predicted"/>
<evidence type="ECO:0000256" key="1">
    <source>
        <dbReference type="ARBA" id="ARBA00000085"/>
    </source>
</evidence>
<feature type="domain" description="Histidine kinase" evidence="11">
    <location>
        <begin position="477"/>
        <end position="693"/>
    </location>
</feature>
<dbReference type="GO" id="GO:0000155">
    <property type="term" value="F:phosphorelay sensor kinase activity"/>
    <property type="evidence" value="ECO:0007669"/>
    <property type="project" value="InterPro"/>
</dbReference>
<dbReference type="OrthoDB" id="1931120at2"/>
<dbReference type="InterPro" id="IPR003018">
    <property type="entry name" value="GAF"/>
</dbReference>
<keyword evidence="8" id="KW-0902">Two-component regulatory system</keyword>
<dbReference type="EMBL" id="CP001798">
    <property type="protein sequence ID" value="ADE16556.1"/>
    <property type="molecule type" value="Genomic_DNA"/>
</dbReference>
<dbReference type="InterPro" id="IPR003661">
    <property type="entry name" value="HisK_dim/P_dom"/>
</dbReference>
<dbReference type="EC" id="2.7.13.3" evidence="2"/>
<evidence type="ECO:0000256" key="2">
    <source>
        <dbReference type="ARBA" id="ARBA00012438"/>
    </source>
</evidence>
<dbReference type="InterPro" id="IPR013656">
    <property type="entry name" value="PAS_4"/>
</dbReference>
<feature type="transmembrane region" description="Helical" evidence="10">
    <location>
        <begin position="12"/>
        <end position="43"/>
    </location>
</feature>
<dbReference type="Gene3D" id="1.10.287.130">
    <property type="match status" value="1"/>
</dbReference>
<feature type="coiled-coil region" evidence="9">
    <location>
        <begin position="129"/>
        <end position="163"/>
    </location>
</feature>
<organism evidence="13 14">
    <name type="scientific">Nitrosococcus halophilus (strain Nc4)</name>
    <dbReference type="NCBI Taxonomy" id="472759"/>
    <lineage>
        <taxon>Bacteria</taxon>
        <taxon>Pseudomonadati</taxon>
        <taxon>Pseudomonadota</taxon>
        <taxon>Gammaproteobacteria</taxon>
        <taxon>Chromatiales</taxon>
        <taxon>Chromatiaceae</taxon>
        <taxon>Nitrosococcus</taxon>
    </lineage>
</organism>
<dbReference type="HOGENOM" id="CLU_395782_0_0_6"/>
<evidence type="ECO:0000259" key="12">
    <source>
        <dbReference type="PROSITE" id="PS50112"/>
    </source>
</evidence>
<dbReference type="KEGG" id="nhl:Nhal_3532"/>
<dbReference type="SUPFAM" id="SSF47384">
    <property type="entry name" value="Homodimeric domain of signal transducing histidine kinase"/>
    <property type="match status" value="1"/>
</dbReference>
<evidence type="ECO:0000256" key="5">
    <source>
        <dbReference type="ARBA" id="ARBA00022741"/>
    </source>
</evidence>